<gene>
    <name evidence="1" type="ORF">COW36_00605</name>
</gene>
<sequence length="167" mass="19587">MGKKFLNYTMLKFVLKPTMRFTVCLTGLLSCLCLISCIFSEAQFNTVSETAPPRSLHDLKNTESKYILVPQEEIHSVDQYGNRRLQIHFELQTPESTVKDLKFALVRSLKTYQQQYQIIWVSVSSKTHQPLLQAEWFSAQMPKFQKRSQLKPEEEFRSIFIDYLKTP</sequence>
<dbReference type="AlphaFoldDB" id="A0A2M7GBR8"/>
<reference evidence="1 2" key="1">
    <citation type="submission" date="2017-09" db="EMBL/GenBank/DDBJ databases">
        <title>Depth-based differentiation of microbial function through sediment-hosted aquifers and enrichment of novel symbionts in the deep terrestrial subsurface.</title>
        <authorList>
            <person name="Probst A.J."/>
            <person name="Ladd B."/>
            <person name="Jarett J.K."/>
            <person name="Geller-Mcgrath D.E."/>
            <person name="Sieber C.M."/>
            <person name="Emerson J.B."/>
            <person name="Anantharaman K."/>
            <person name="Thomas B.C."/>
            <person name="Malmstrom R."/>
            <person name="Stieglmeier M."/>
            <person name="Klingl A."/>
            <person name="Woyke T."/>
            <person name="Ryan C.M."/>
            <person name="Banfield J.F."/>
        </authorList>
    </citation>
    <scope>NUCLEOTIDE SEQUENCE [LARGE SCALE GENOMIC DNA]</scope>
    <source>
        <strain evidence="1">CG17_big_fil_post_rev_8_21_14_2_50_48_46</strain>
    </source>
</reference>
<dbReference type="EMBL" id="PFFQ01000004">
    <property type="protein sequence ID" value="PIW19373.1"/>
    <property type="molecule type" value="Genomic_DNA"/>
</dbReference>
<organism evidence="1 2">
    <name type="scientific">bacterium (Candidatus Blackallbacteria) CG17_big_fil_post_rev_8_21_14_2_50_48_46</name>
    <dbReference type="NCBI Taxonomy" id="2014261"/>
    <lineage>
        <taxon>Bacteria</taxon>
        <taxon>Candidatus Blackallbacteria</taxon>
    </lineage>
</organism>
<dbReference type="Proteomes" id="UP000231019">
    <property type="component" value="Unassembled WGS sequence"/>
</dbReference>
<evidence type="ECO:0000313" key="1">
    <source>
        <dbReference type="EMBL" id="PIW19373.1"/>
    </source>
</evidence>
<evidence type="ECO:0000313" key="2">
    <source>
        <dbReference type="Proteomes" id="UP000231019"/>
    </source>
</evidence>
<proteinExistence type="predicted"/>
<accession>A0A2M7GBR8</accession>
<name>A0A2M7GBR8_9BACT</name>
<dbReference type="PROSITE" id="PS51257">
    <property type="entry name" value="PROKAR_LIPOPROTEIN"/>
    <property type="match status" value="1"/>
</dbReference>
<protein>
    <submittedName>
        <fullName evidence="1">Uncharacterized protein</fullName>
    </submittedName>
</protein>
<comment type="caution">
    <text evidence="1">The sequence shown here is derived from an EMBL/GenBank/DDBJ whole genome shotgun (WGS) entry which is preliminary data.</text>
</comment>